<feature type="non-terminal residue" evidence="1">
    <location>
        <position position="151"/>
    </location>
</feature>
<keyword evidence="2" id="KW-1185">Reference proteome</keyword>
<protein>
    <recommendedName>
        <fullName evidence="3">Non-specific serine/threonine protein kinase</fullName>
    </recommendedName>
</protein>
<dbReference type="InterPro" id="IPR011009">
    <property type="entry name" value="Kinase-like_dom_sf"/>
</dbReference>
<name>A0A813GB77_POLGL</name>
<evidence type="ECO:0008006" key="3">
    <source>
        <dbReference type="Google" id="ProtNLM"/>
    </source>
</evidence>
<evidence type="ECO:0000313" key="2">
    <source>
        <dbReference type="Proteomes" id="UP000654075"/>
    </source>
</evidence>
<dbReference type="OrthoDB" id="193931at2759"/>
<dbReference type="AlphaFoldDB" id="A0A813GB77"/>
<dbReference type="Proteomes" id="UP000654075">
    <property type="component" value="Unassembled WGS sequence"/>
</dbReference>
<dbReference type="Gene3D" id="1.10.510.10">
    <property type="entry name" value="Transferase(Phosphotransferase) domain 1"/>
    <property type="match status" value="1"/>
</dbReference>
<proteinExistence type="predicted"/>
<comment type="caution">
    <text evidence="1">The sequence shown here is derived from an EMBL/GenBank/DDBJ whole genome shotgun (WGS) entry which is preliminary data.</text>
</comment>
<gene>
    <name evidence="1" type="ORF">PGLA1383_LOCUS40727</name>
</gene>
<evidence type="ECO:0000313" key="1">
    <source>
        <dbReference type="EMBL" id="CAE8623462.1"/>
    </source>
</evidence>
<dbReference type="EMBL" id="CAJNNV010028176">
    <property type="protein sequence ID" value="CAE8623462.1"/>
    <property type="molecule type" value="Genomic_DNA"/>
</dbReference>
<accession>A0A813GB77</accession>
<sequence>HVSEHGKSIITAMLMTNPRRRITTQQIRLHPWLSLAADPERSLRPAGPELDIVEEDVLEELTQFGIPLDYARSCLLQNKHNQITTTYHLLVQRKRRMIDKVMQSPYAQVVQHQNLTEDISASFQGFQDVGDLAPCGYPTPAEPPLADPSCQ</sequence>
<organism evidence="1 2">
    <name type="scientific">Polarella glacialis</name>
    <name type="common">Dinoflagellate</name>
    <dbReference type="NCBI Taxonomy" id="89957"/>
    <lineage>
        <taxon>Eukaryota</taxon>
        <taxon>Sar</taxon>
        <taxon>Alveolata</taxon>
        <taxon>Dinophyceae</taxon>
        <taxon>Suessiales</taxon>
        <taxon>Suessiaceae</taxon>
        <taxon>Polarella</taxon>
    </lineage>
</organism>
<reference evidence="1" key="1">
    <citation type="submission" date="2021-02" db="EMBL/GenBank/DDBJ databases">
        <authorList>
            <person name="Dougan E. K."/>
            <person name="Rhodes N."/>
            <person name="Thang M."/>
            <person name="Chan C."/>
        </authorList>
    </citation>
    <scope>NUCLEOTIDE SEQUENCE</scope>
</reference>
<dbReference type="SUPFAM" id="SSF56112">
    <property type="entry name" value="Protein kinase-like (PK-like)"/>
    <property type="match status" value="1"/>
</dbReference>
<feature type="non-terminal residue" evidence="1">
    <location>
        <position position="1"/>
    </location>
</feature>